<keyword evidence="2" id="KW-1185">Reference proteome</keyword>
<name>A0A502KNR8_9GAMM</name>
<evidence type="ECO:0000313" key="2">
    <source>
        <dbReference type="Proteomes" id="UP000315303"/>
    </source>
</evidence>
<dbReference type="OrthoDB" id="9877424at2"/>
<dbReference type="AlphaFoldDB" id="A0A502KNR8"/>
<evidence type="ECO:0000313" key="1">
    <source>
        <dbReference type="EMBL" id="TPH13258.1"/>
    </source>
</evidence>
<dbReference type="EMBL" id="SAWY01000036">
    <property type="protein sequence ID" value="TPH13258.1"/>
    <property type="molecule type" value="Genomic_DNA"/>
</dbReference>
<proteinExistence type="predicted"/>
<comment type="caution">
    <text evidence="1">The sequence shown here is derived from an EMBL/GenBank/DDBJ whole genome shotgun (WGS) entry which is preliminary data.</text>
</comment>
<organism evidence="1 2">
    <name type="scientific">Litorilituus lipolyticus</name>
    <dbReference type="NCBI Taxonomy" id="2491017"/>
    <lineage>
        <taxon>Bacteria</taxon>
        <taxon>Pseudomonadati</taxon>
        <taxon>Pseudomonadota</taxon>
        <taxon>Gammaproteobacteria</taxon>
        <taxon>Alteromonadales</taxon>
        <taxon>Colwelliaceae</taxon>
        <taxon>Litorilituus</taxon>
    </lineage>
</organism>
<reference evidence="1 2" key="1">
    <citation type="submission" date="2019-01" db="EMBL/GenBank/DDBJ databases">
        <title>Litorilituus lipolytica sp. nov., isolated from intertidal sand of the Yellow Sea in China.</title>
        <authorList>
            <person name="Liu A."/>
        </authorList>
    </citation>
    <scope>NUCLEOTIDE SEQUENCE [LARGE SCALE GENOMIC DNA]</scope>
    <source>
        <strain evidence="1 2">RZ04</strain>
    </source>
</reference>
<dbReference type="Proteomes" id="UP000315303">
    <property type="component" value="Unassembled WGS sequence"/>
</dbReference>
<accession>A0A502KNR8</accession>
<protein>
    <submittedName>
        <fullName evidence="1">Uncharacterized protein</fullName>
    </submittedName>
</protein>
<gene>
    <name evidence="1" type="ORF">EPA86_13775</name>
</gene>
<dbReference type="RefSeq" id="WP_140604573.1">
    <property type="nucleotide sequence ID" value="NZ_SAWY01000036.1"/>
</dbReference>
<sequence>MTTQVITTRFPRKDAEDLKYYAELNNLTTAEMVRLACKTYTATEQQKIVLQQLQNNITKNVFIMLNATINLTNEDRKDAARAINLELDGVTVK</sequence>